<evidence type="ECO:0000313" key="3">
    <source>
        <dbReference type="Proteomes" id="UP000054771"/>
    </source>
</evidence>
<evidence type="ECO:0000313" key="2">
    <source>
        <dbReference type="EMBL" id="CEL10663.1"/>
    </source>
</evidence>
<dbReference type="OMA" id="ATSRIMI"/>
<protein>
    <submittedName>
        <fullName evidence="2">Uncharacterized protein</fullName>
    </submittedName>
</protein>
<reference evidence="3" key="1">
    <citation type="journal article" date="2016" name="Genome Announc.">
        <title>Draft genome sequences of fungus Aspergillus calidoustus.</title>
        <authorList>
            <person name="Horn F."/>
            <person name="Linde J."/>
            <person name="Mattern D.J."/>
            <person name="Walther G."/>
            <person name="Guthke R."/>
            <person name="Scherlach K."/>
            <person name="Martin K."/>
            <person name="Brakhage A.A."/>
            <person name="Petzke L."/>
            <person name="Valiante V."/>
        </authorList>
    </citation>
    <scope>NUCLEOTIDE SEQUENCE [LARGE SCALE GENOMIC DNA]</scope>
    <source>
        <strain evidence="3">SF006504</strain>
    </source>
</reference>
<keyword evidence="3" id="KW-1185">Reference proteome</keyword>
<gene>
    <name evidence="2" type="ORF">ASPCAL13779</name>
</gene>
<name>A0A0U5GGZ3_ASPCI</name>
<feature type="region of interest" description="Disordered" evidence="1">
    <location>
        <begin position="332"/>
        <end position="364"/>
    </location>
</feature>
<dbReference type="STRING" id="454130.A0A0U5GGZ3"/>
<accession>A0A0U5GGZ3</accession>
<dbReference type="EMBL" id="CDMC01000019">
    <property type="protein sequence ID" value="CEL10663.1"/>
    <property type="molecule type" value="Genomic_DNA"/>
</dbReference>
<feature type="compositionally biased region" description="Basic and acidic residues" evidence="1">
    <location>
        <begin position="352"/>
        <end position="361"/>
    </location>
</feature>
<dbReference type="OrthoDB" id="3485856at2759"/>
<evidence type="ECO:0000256" key="1">
    <source>
        <dbReference type="SAM" id="MobiDB-lite"/>
    </source>
</evidence>
<dbReference type="AlphaFoldDB" id="A0A0U5GGZ3"/>
<proteinExistence type="predicted"/>
<sequence length="388" mass="44747">MLTSLQKRQLLIDEIHPLLSKCQLWSLVATFSDMESNITPPNSFVEPPLTPPPTGKVSLSSAVRIINIFEKHCRGFRQEPWTEYVLNPDEYNELQNQLGKSSSSFRYRKIRYDYEPFKSRLAIRMPTPVHETFCAKVVQEIILQLESIERQGEDGAASFANDINYFASSRLLLPYDSEDDKTLYIRREPDASFGHTKARYPGVVIEVCYSQKGQRIPALADDYLLNSDGNINAVIFLDIEYQSKEASFSVWRPRFELVEEGVMELSAVCSTKQVFRTTDGLPVESSPLTLNLRDFATESEVKEYSRFEQNIIISTRDLCRYLDYAENRQRRQERLEGSINPLPKGTRKRRRAETPPEKILSEDEAIFQSLEESDRKRVCDPDYRPGSL</sequence>
<organism evidence="2 3">
    <name type="scientific">Aspergillus calidoustus</name>
    <dbReference type="NCBI Taxonomy" id="454130"/>
    <lineage>
        <taxon>Eukaryota</taxon>
        <taxon>Fungi</taxon>
        <taxon>Dikarya</taxon>
        <taxon>Ascomycota</taxon>
        <taxon>Pezizomycotina</taxon>
        <taxon>Eurotiomycetes</taxon>
        <taxon>Eurotiomycetidae</taxon>
        <taxon>Eurotiales</taxon>
        <taxon>Aspergillaceae</taxon>
        <taxon>Aspergillus</taxon>
        <taxon>Aspergillus subgen. Nidulantes</taxon>
    </lineage>
</organism>
<dbReference type="Proteomes" id="UP000054771">
    <property type="component" value="Unassembled WGS sequence"/>
</dbReference>